<dbReference type="Proteomes" id="UP001418222">
    <property type="component" value="Unassembled WGS sequence"/>
</dbReference>
<evidence type="ECO:0000256" key="1">
    <source>
        <dbReference type="SAM" id="MobiDB-lite"/>
    </source>
</evidence>
<gene>
    <name evidence="2" type="ORF">KSP39_PZI010088</name>
</gene>
<proteinExistence type="predicted"/>
<protein>
    <submittedName>
        <fullName evidence="2">Uncharacterized protein</fullName>
    </submittedName>
</protein>
<name>A0AAP0BJV0_9ASPA</name>
<comment type="caution">
    <text evidence="2">The sequence shown here is derived from an EMBL/GenBank/DDBJ whole genome shotgun (WGS) entry which is preliminary data.</text>
</comment>
<organism evidence="2 3">
    <name type="scientific">Platanthera zijinensis</name>
    <dbReference type="NCBI Taxonomy" id="2320716"/>
    <lineage>
        <taxon>Eukaryota</taxon>
        <taxon>Viridiplantae</taxon>
        <taxon>Streptophyta</taxon>
        <taxon>Embryophyta</taxon>
        <taxon>Tracheophyta</taxon>
        <taxon>Spermatophyta</taxon>
        <taxon>Magnoliopsida</taxon>
        <taxon>Liliopsida</taxon>
        <taxon>Asparagales</taxon>
        <taxon>Orchidaceae</taxon>
        <taxon>Orchidoideae</taxon>
        <taxon>Orchideae</taxon>
        <taxon>Orchidinae</taxon>
        <taxon>Platanthera</taxon>
    </lineage>
</organism>
<sequence length="269" mass="29794">MRRCGRGDEGLRWCSGLDGVSLRWCGHGGEGMRECSDLDDIFLRWCGLASSACLESLAFSISAKNCMTKPTGELQFMAFREEEKIVPGIALQLLRRLSRRRHQEASRRIKGSQLSLLSQAQLSPAWRSLTHVLSGAAHSSSQLLGRRKKSSPNYPRAGRRRQSGAEGSFSGGDPLGFESSKNPGFARMDTQSSRKVLDAPATPAVARRKRKKKEMRMVMNKALLVEDISKIVLRAVQVVALDPEPRLWIVVLPYWFGSGSNPDPDPLTT</sequence>
<feature type="region of interest" description="Disordered" evidence="1">
    <location>
        <begin position="140"/>
        <end position="213"/>
    </location>
</feature>
<evidence type="ECO:0000313" key="3">
    <source>
        <dbReference type="Proteomes" id="UP001418222"/>
    </source>
</evidence>
<evidence type="ECO:0000313" key="2">
    <source>
        <dbReference type="EMBL" id="KAK8940945.1"/>
    </source>
</evidence>
<reference evidence="2 3" key="1">
    <citation type="journal article" date="2022" name="Nat. Plants">
        <title>Genomes of leafy and leafless Platanthera orchids illuminate the evolution of mycoheterotrophy.</title>
        <authorList>
            <person name="Li M.H."/>
            <person name="Liu K.W."/>
            <person name="Li Z."/>
            <person name="Lu H.C."/>
            <person name="Ye Q.L."/>
            <person name="Zhang D."/>
            <person name="Wang J.Y."/>
            <person name="Li Y.F."/>
            <person name="Zhong Z.M."/>
            <person name="Liu X."/>
            <person name="Yu X."/>
            <person name="Liu D.K."/>
            <person name="Tu X.D."/>
            <person name="Liu B."/>
            <person name="Hao Y."/>
            <person name="Liao X.Y."/>
            <person name="Jiang Y.T."/>
            <person name="Sun W.H."/>
            <person name="Chen J."/>
            <person name="Chen Y.Q."/>
            <person name="Ai Y."/>
            <person name="Zhai J.W."/>
            <person name="Wu S.S."/>
            <person name="Zhou Z."/>
            <person name="Hsiao Y.Y."/>
            <person name="Wu W.L."/>
            <person name="Chen Y.Y."/>
            <person name="Lin Y.F."/>
            <person name="Hsu J.L."/>
            <person name="Li C.Y."/>
            <person name="Wang Z.W."/>
            <person name="Zhao X."/>
            <person name="Zhong W.Y."/>
            <person name="Ma X.K."/>
            <person name="Ma L."/>
            <person name="Huang J."/>
            <person name="Chen G.Z."/>
            <person name="Huang M.Z."/>
            <person name="Huang L."/>
            <person name="Peng D.H."/>
            <person name="Luo Y.B."/>
            <person name="Zou S.Q."/>
            <person name="Chen S.P."/>
            <person name="Lan S."/>
            <person name="Tsai W.C."/>
            <person name="Van de Peer Y."/>
            <person name="Liu Z.J."/>
        </authorList>
    </citation>
    <scope>NUCLEOTIDE SEQUENCE [LARGE SCALE GENOMIC DNA]</scope>
    <source>
        <strain evidence="2">Lor287</strain>
    </source>
</reference>
<accession>A0AAP0BJV0</accession>
<keyword evidence="3" id="KW-1185">Reference proteome</keyword>
<dbReference type="AlphaFoldDB" id="A0AAP0BJV0"/>
<dbReference type="EMBL" id="JBBWWQ010000008">
    <property type="protein sequence ID" value="KAK8940945.1"/>
    <property type="molecule type" value="Genomic_DNA"/>
</dbReference>